<evidence type="ECO:0000256" key="3">
    <source>
        <dbReference type="ARBA" id="ARBA00023186"/>
    </source>
</evidence>
<dbReference type="Gene3D" id="3.30.70.920">
    <property type="match status" value="1"/>
</dbReference>
<comment type="caution">
    <text evidence="5">The sequence shown here is derived from an EMBL/GenBank/DDBJ whole genome shotgun (WGS) entry which is preliminary data.</text>
</comment>
<keyword evidence="3 4" id="KW-0143">Chaperone</keyword>
<keyword evidence="2 4" id="KW-0963">Cytoplasm</keyword>
<organism evidence="5 6">
    <name type="scientific">Alteromonas aestuariivivens</name>
    <dbReference type="NCBI Taxonomy" id="1938339"/>
    <lineage>
        <taxon>Bacteria</taxon>
        <taxon>Pseudomonadati</taxon>
        <taxon>Pseudomonadota</taxon>
        <taxon>Gammaproteobacteria</taxon>
        <taxon>Alteromonadales</taxon>
        <taxon>Alteromonadaceae</taxon>
        <taxon>Alteromonas/Salinimonas group</taxon>
        <taxon>Alteromonas</taxon>
    </lineage>
</organism>
<evidence type="ECO:0000313" key="6">
    <source>
        <dbReference type="Proteomes" id="UP000256561"/>
    </source>
</evidence>
<accession>A0A3D8M4P6</accession>
<dbReference type="HAMAP" id="MF_02200">
    <property type="entry name" value="NapD"/>
    <property type="match status" value="1"/>
</dbReference>
<protein>
    <recommendedName>
        <fullName evidence="4">Chaperone NapD</fullName>
    </recommendedName>
    <alternativeName>
        <fullName evidence="4">NapA signal peptide-binding chaperone NapD</fullName>
    </alternativeName>
</protein>
<evidence type="ECO:0000256" key="1">
    <source>
        <dbReference type="ARBA" id="ARBA00004496"/>
    </source>
</evidence>
<dbReference type="AlphaFoldDB" id="A0A3D8M4P6"/>
<dbReference type="GO" id="GO:0051224">
    <property type="term" value="P:negative regulation of protein transport"/>
    <property type="evidence" value="ECO:0007669"/>
    <property type="project" value="UniProtKB-UniRule"/>
</dbReference>
<dbReference type="GO" id="GO:0005737">
    <property type="term" value="C:cytoplasm"/>
    <property type="evidence" value="ECO:0007669"/>
    <property type="project" value="UniProtKB-SubCell"/>
</dbReference>
<dbReference type="GO" id="GO:0005048">
    <property type="term" value="F:signal sequence binding"/>
    <property type="evidence" value="ECO:0007669"/>
    <property type="project" value="UniProtKB-UniRule"/>
</dbReference>
<evidence type="ECO:0000256" key="4">
    <source>
        <dbReference type="HAMAP-Rule" id="MF_02200"/>
    </source>
</evidence>
<dbReference type="PANTHER" id="PTHR38603:SF1">
    <property type="entry name" value="CHAPERONE NAPD"/>
    <property type="match status" value="1"/>
</dbReference>
<comment type="subcellular location">
    <subcellularLocation>
        <location evidence="1 4">Cytoplasm</location>
    </subcellularLocation>
</comment>
<gene>
    <name evidence="4" type="primary">napD</name>
    <name evidence="5" type="ORF">DXV75_13865</name>
</gene>
<reference evidence="6" key="1">
    <citation type="submission" date="2018-08" db="EMBL/GenBank/DDBJ databases">
        <authorList>
            <person name="Zhang J."/>
            <person name="Du Z.-J."/>
        </authorList>
    </citation>
    <scope>NUCLEOTIDE SEQUENCE [LARGE SCALE GENOMIC DNA]</scope>
    <source>
        <strain evidence="6">KCTC 52655</strain>
    </source>
</reference>
<keyword evidence="6" id="KW-1185">Reference proteome</keyword>
<dbReference type="OrthoDB" id="6387673at2"/>
<comment type="subunit">
    <text evidence="4">Interacts with the cytoplasmic NapA precursor.</text>
</comment>
<dbReference type="Proteomes" id="UP000256561">
    <property type="component" value="Unassembled WGS sequence"/>
</dbReference>
<dbReference type="RefSeq" id="WP_115594026.1">
    <property type="nucleotide sequence ID" value="NZ_QRHA01000010.1"/>
</dbReference>
<comment type="function">
    <text evidence="4">Chaperone for NapA, the catalytic subunit of the periplasmic nitrate reductase. It binds directly and specifically to the twin-arginine signal peptide of NapA, preventing premature interaction with the Tat translocase and premature export.</text>
</comment>
<dbReference type="EMBL" id="QRHA01000010">
    <property type="protein sequence ID" value="RDV24504.1"/>
    <property type="molecule type" value="Genomic_DNA"/>
</dbReference>
<dbReference type="PANTHER" id="PTHR38603">
    <property type="entry name" value="CHAPERONE NAPD"/>
    <property type="match status" value="1"/>
</dbReference>
<dbReference type="InterPro" id="IPR005623">
    <property type="entry name" value="Chaperone_NapD_NO3_reduct"/>
</dbReference>
<sequence length="88" mass="9448">MSEYHVASLIVRCRPEQLYTATRELGVIPGAEVHATDISGKIIVTAEGTSQQTIAHISEQMRIVTGVVDVAAVYHEYAPDSSSPSPLP</sequence>
<evidence type="ECO:0000256" key="2">
    <source>
        <dbReference type="ARBA" id="ARBA00022490"/>
    </source>
</evidence>
<proteinExistence type="inferred from homology"/>
<dbReference type="Pfam" id="PF03927">
    <property type="entry name" value="NapD"/>
    <property type="match status" value="1"/>
</dbReference>
<evidence type="ECO:0000313" key="5">
    <source>
        <dbReference type="EMBL" id="RDV24504.1"/>
    </source>
</evidence>
<comment type="similarity">
    <text evidence="4">Belongs to the NapD family.</text>
</comment>
<name>A0A3D8M4P6_9ALTE</name>